<comment type="subcellular location">
    <subcellularLocation>
        <location evidence="1">Cell outer membrane</location>
    </subcellularLocation>
</comment>
<evidence type="ECO:0000313" key="5">
    <source>
        <dbReference type="EMBL" id="MFD1787018.1"/>
    </source>
</evidence>
<sequence length="805" mass="85631">MAVSLFGASVLAAIQTAPTVPPPAAPPTLQFNGPDGKPLPEDIQRQLRERYKDAPPPPRPPRAEGEVVVTGQRPRGSVIGDIPPERTLSAVDIRSYGAGTVAELIQTLGAQVASGRSREDSDPIVLLNGRRVSSFAEIARLPTEAIERTEILPEEVALKYGYPADRKVVNVVAFERYSSRIGQLSLAAPTEGGMTTTGGSASYLRLRGDTRTMVDADISRTSALLESERDVIQPSGTPLLADYRTLIPATTRFGLGGTIAGTPLKDVAATLNARFDATRTRALIGLGGDGPLRRDGETGTAHLGSTVSGRAGSWQWTATGNLDRTATQTVIDLGRTTPGTTARSVNLVANADLLVAGTAFTLPAGRATLSLRSGFATRDFEGRSDVGGVTRTNELARDTGSIQANLDLPIAGTTTPALAWLGTLSASVNAAVERVSDVGTLRTLGYGLNWTPAPALSLLVSLSDAETAPTLEQLGNPPVVVPNIRTFDLRRGETVDVPQSLGGNAALRPDDRHVLSLGATYRPIAKTDLTLSLDYIRTRIDDPIAAFPLVSPLVEAAFPERVIRDTNGRLQRIDATPLNFARSDQQQLRWGLSFMKPLGPLPPGAANANVRTFSSEEEMRRRLPPGAQIMRVEAGSPGARRYENMTSRLMLSVRHSWRLQDSVLLRDGGPTLDLLDGGALDIRGGRSRHEIEVQAGAFKRGLGARITANWQSGTTVQAAGGSAGDLRFGDLATVNLNLFANPADYIGRSKAPAWLKGTRLTFGVTNLFNTRRSVRDGSGATPIGYQGAYLNPTGRTVAISLRKVL</sequence>
<dbReference type="Proteomes" id="UP001597283">
    <property type="component" value="Unassembled WGS sequence"/>
</dbReference>
<feature type="compositionally biased region" description="Basic and acidic residues" evidence="4">
    <location>
        <begin position="38"/>
        <end position="53"/>
    </location>
</feature>
<dbReference type="EMBL" id="JBHUFC010000002">
    <property type="protein sequence ID" value="MFD1787018.1"/>
    <property type="molecule type" value="Genomic_DNA"/>
</dbReference>
<reference evidence="6" key="1">
    <citation type="journal article" date="2019" name="Int. J. Syst. Evol. Microbiol.">
        <title>The Global Catalogue of Microorganisms (GCM) 10K type strain sequencing project: providing services to taxonomists for standard genome sequencing and annotation.</title>
        <authorList>
            <consortium name="The Broad Institute Genomics Platform"/>
            <consortium name="The Broad Institute Genome Sequencing Center for Infectious Disease"/>
            <person name="Wu L."/>
            <person name="Ma J."/>
        </authorList>
    </citation>
    <scope>NUCLEOTIDE SEQUENCE [LARGE SCALE GENOMIC DNA]</scope>
    <source>
        <strain evidence="6">Q85</strain>
    </source>
</reference>
<dbReference type="SUPFAM" id="SSF56935">
    <property type="entry name" value="Porins"/>
    <property type="match status" value="1"/>
</dbReference>
<feature type="region of interest" description="Disordered" evidence="4">
    <location>
        <begin position="17"/>
        <end position="69"/>
    </location>
</feature>
<evidence type="ECO:0000313" key="6">
    <source>
        <dbReference type="Proteomes" id="UP001597283"/>
    </source>
</evidence>
<dbReference type="InterPro" id="IPR036942">
    <property type="entry name" value="Beta-barrel_TonB_sf"/>
</dbReference>
<accession>A0ABW4NAS6</accession>
<dbReference type="RefSeq" id="WP_380939391.1">
    <property type="nucleotide sequence ID" value="NZ_JBHUFC010000002.1"/>
</dbReference>
<keyword evidence="3" id="KW-0998">Cell outer membrane</keyword>
<evidence type="ECO:0000256" key="1">
    <source>
        <dbReference type="ARBA" id="ARBA00004442"/>
    </source>
</evidence>
<dbReference type="Gene3D" id="2.40.170.20">
    <property type="entry name" value="TonB-dependent receptor, beta-barrel domain"/>
    <property type="match status" value="1"/>
</dbReference>
<keyword evidence="2" id="KW-0472">Membrane</keyword>
<comment type="caution">
    <text evidence="5">The sequence shown here is derived from an EMBL/GenBank/DDBJ whole genome shotgun (WGS) entry which is preliminary data.</text>
</comment>
<dbReference type="PANTHER" id="PTHR47234:SF1">
    <property type="entry name" value="TONB-DEPENDENT RECEPTOR"/>
    <property type="match status" value="1"/>
</dbReference>
<keyword evidence="5" id="KW-0675">Receptor</keyword>
<protein>
    <submittedName>
        <fullName evidence="5">TonB-dependent receptor</fullName>
    </submittedName>
</protein>
<gene>
    <name evidence="5" type="ORF">ACFSC3_05480</name>
</gene>
<dbReference type="PANTHER" id="PTHR47234">
    <property type="match status" value="1"/>
</dbReference>
<evidence type="ECO:0000256" key="2">
    <source>
        <dbReference type="ARBA" id="ARBA00023136"/>
    </source>
</evidence>
<evidence type="ECO:0000256" key="4">
    <source>
        <dbReference type="SAM" id="MobiDB-lite"/>
    </source>
</evidence>
<organism evidence="5 6">
    <name type="scientific">Sphingomonas floccifaciens</name>
    <dbReference type="NCBI Taxonomy" id="1844115"/>
    <lineage>
        <taxon>Bacteria</taxon>
        <taxon>Pseudomonadati</taxon>
        <taxon>Pseudomonadota</taxon>
        <taxon>Alphaproteobacteria</taxon>
        <taxon>Sphingomonadales</taxon>
        <taxon>Sphingomonadaceae</taxon>
        <taxon>Sphingomonas</taxon>
    </lineage>
</organism>
<proteinExistence type="predicted"/>
<name>A0ABW4NAS6_9SPHN</name>
<evidence type="ECO:0000256" key="3">
    <source>
        <dbReference type="ARBA" id="ARBA00023237"/>
    </source>
</evidence>
<keyword evidence="6" id="KW-1185">Reference proteome</keyword>